<evidence type="ECO:0000256" key="4">
    <source>
        <dbReference type="ARBA" id="ARBA00023163"/>
    </source>
</evidence>
<dbReference type="GO" id="GO:0000160">
    <property type="term" value="P:phosphorelay signal transduction system"/>
    <property type="evidence" value="ECO:0007669"/>
    <property type="project" value="InterPro"/>
</dbReference>
<evidence type="ECO:0000313" key="9">
    <source>
        <dbReference type="Proteomes" id="UP000541352"/>
    </source>
</evidence>
<dbReference type="GO" id="GO:0006355">
    <property type="term" value="P:regulation of DNA-templated transcription"/>
    <property type="evidence" value="ECO:0007669"/>
    <property type="project" value="InterPro"/>
</dbReference>
<dbReference type="InterPro" id="IPR001789">
    <property type="entry name" value="Sig_transdc_resp-reg_receiver"/>
</dbReference>
<evidence type="ECO:0000256" key="2">
    <source>
        <dbReference type="ARBA" id="ARBA00023015"/>
    </source>
</evidence>
<dbReference type="RefSeq" id="WP_183979271.1">
    <property type="nucleotide sequence ID" value="NZ_JACIBY010000018.1"/>
</dbReference>
<evidence type="ECO:0000256" key="1">
    <source>
        <dbReference type="ARBA" id="ARBA00022553"/>
    </source>
</evidence>
<reference evidence="8 9" key="1">
    <citation type="submission" date="2020-08" db="EMBL/GenBank/DDBJ databases">
        <title>Genomic Encyclopedia of Type Strains, Phase IV (KMG-IV): sequencing the most valuable type-strain genomes for metagenomic binning, comparative biology and taxonomic classification.</title>
        <authorList>
            <person name="Goeker M."/>
        </authorList>
    </citation>
    <scope>NUCLEOTIDE SEQUENCE [LARGE SCALE GENOMIC DNA]</scope>
    <source>
        <strain evidence="8 9">DSM 17976</strain>
    </source>
</reference>
<dbReference type="CDD" id="cd06170">
    <property type="entry name" value="LuxR_C_like"/>
    <property type="match status" value="1"/>
</dbReference>
<dbReference type="PANTHER" id="PTHR43214">
    <property type="entry name" value="TWO-COMPONENT RESPONSE REGULATOR"/>
    <property type="match status" value="1"/>
</dbReference>
<gene>
    <name evidence="8" type="ORF">FHS57_005555</name>
</gene>
<dbReference type="SMART" id="SM00448">
    <property type="entry name" value="REC"/>
    <property type="match status" value="1"/>
</dbReference>
<dbReference type="GO" id="GO:0003677">
    <property type="term" value="F:DNA binding"/>
    <property type="evidence" value="ECO:0007669"/>
    <property type="project" value="UniProtKB-KW"/>
</dbReference>
<keyword evidence="3 8" id="KW-0238">DNA-binding</keyword>
<dbReference type="Pfam" id="PF00196">
    <property type="entry name" value="GerE"/>
    <property type="match status" value="1"/>
</dbReference>
<dbReference type="Proteomes" id="UP000541352">
    <property type="component" value="Unassembled WGS sequence"/>
</dbReference>
<feature type="modified residue" description="4-aspartylphosphate" evidence="5">
    <location>
        <position position="53"/>
    </location>
</feature>
<dbReference type="InterPro" id="IPR011006">
    <property type="entry name" value="CheY-like_superfamily"/>
</dbReference>
<name>A0A7W5ZU00_9BACT</name>
<organism evidence="8 9">
    <name type="scientific">Runella defluvii</name>
    <dbReference type="NCBI Taxonomy" id="370973"/>
    <lineage>
        <taxon>Bacteria</taxon>
        <taxon>Pseudomonadati</taxon>
        <taxon>Bacteroidota</taxon>
        <taxon>Cytophagia</taxon>
        <taxon>Cytophagales</taxon>
        <taxon>Spirosomataceae</taxon>
        <taxon>Runella</taxon>
    </lineage>
</organism>
<dbReference type="PANTHER" id="PTHR43214:SF41">
    <property type="entry name" value="NITRATE_NITRITE RESPONSE REGULATOR PROTEIN NARP"/>
    <property type="match status" value="1"/>
</dbReference>
<protein>
    <submittedName>
        <fullName evidence="8">DNA-binding NarL/FixJ family response regulator</fullName>
    </submittedName>
</protein>
<dbReference type="Gene3D" id="3.40.50.2300">
    <property type="match status" value="1"/>
</dbReference>
<feature type="domain" description="HTH luxR-type" evidence="6">
    <location>
        <begin position="139"/>
        <end position="205"/>
    </location>
</feature>
<dbReference type="PROSITE" id="PS50043">
    <property type="entry name" value="HTH_LUXR_2"/>
    <property type="match status" value="1"/>
</dbReference>
<keyword evidence="2" id="KW-0805">Transcription regulation</keyword>
<evidence type="ECO:0000256" key="5">
    <source>
        <dbReference type="PROSITE-ProRule" id="PRU00169"/>
    </source>
</evidence>
<evidence type="ECO:0000313" key="8">
    <source>
        <dbReference type="EMBL" id="MBB3841527.1"/>
    </source>
</evidence>
<proteinExistence type="predicted"/>
<evidence type="ECO:0000256" key="3">
    <source>
        <dbReference type="ARBA" id="ARBA00023125"/>
    </source>
</evidence>
<sequence>MPSILIADDHPFSLMGTKVFVESLGYRVVDCCSNGITALNLIKLHLPDIAILDINMPGLSGLEVLQQVASVRLPTRVILLTMHREKSIFEKANQYGVYGYLLKEFAQNELDDCLKKVNQGKLYISPNLQSELVQDKTHSKDGLENLSFAERKVLALIAEHKTSKQIAELLFIAEKTVEHHRANIIQKLNLPKEKNSLLVWATANYKK</sequence>
<dbReference type="Pfam" id="PF00072">
    <property type="entry name" value="Response_reg"/>
    <property type="match status" value="1"/>
</dbReference>
<dbReference type="SMART" id="SM00421">
    <property type="entry name" value="HTH_LUXR"/>
    <property type="match status" value="1"/>
</dbReference>
<dbReference type="PROSITE" id="PS50110">
    <property type="entry name" value="RESPONSE_REGULATORY"/>
    <property type="match status" value="1"/>
</dbReference>
<dbReference type="InterPro" id="IPR039420">
    <property type="entry name" value="WalR-like"/>
</dbReference>
<dbReference type="CDD" id="cd17535">
    <property type="entry name" value="REC_NarL-like"/>
    <property type="match status" value="1"/>
</dbReference>
<evidence type="ECO:0000259" key="6">
    <source>
        <dbReference type="PROSITE" id="PS50043"/>
    </source>
</evidence>
<feature type="domain" description="Response regulatory" evidence="7">
    <location>
        <begin position="3"/>
        <end position="118"/>
    </location>
</feature>
<dbReference type="EMBL" id="JACIBY010000018">
    <property type="protein sequence ID" value="MBB3841527.1"/>
    <property type="molecule type" value="Genomic_DNA"/>
</dbReference>
<comment type="caution">
    <text evidence="8">The sequence shown here is derived from an EMBL/GenBank/DDBJ whole genome shotgun (WGS) entry which is preliminary data.</text>
</comment>
<evidence type="ECO:0000259" key="7">
    <source>
        <dbReference type="PROSITE" id="PS50110"/>
    </source>
</evidence>
<accession>A0A7W5ZU00</accession>
<keyword evidence="9" id="KW-1185">Reference proteome</keyword>
<dbReference type="Gene3D" id="1.10.10.10">
    <property type="entry name" value="Winged helix-like DNA-binding domain superfamily/Winged helix DNA-binding domain"/>
    <property type="match status" value="1"/>
</dbReference>
<dbReference type="InterPro" id="IPR058245">
    <property type="entry name" value="NreC/VraR/RcsB-like_REC"/>
</dbReference>
<dbReference type="InterPro" id="IPR000792">
    <property type="entry name" value="Tscrpt_reg_LuxR_C"/>
</dbReference>
<dbReference type="AlphaFoldDB" id="A0A7W5ZU00"/>
<dbReference type="SUPFAM" id="SSF52172">
    <property type="entry name" value="CheY-like"/>
    <property type="match status" value="1"/>
</dbReference>
<keyword evidence="1 5" id="KW-0597">Phosphoprotein</keyword>
<keyword evidence="4" id="KW-0804">Transcription</keyword>
<dbReference type="InterPro" id="IPR036388">
    <property type="entry name" value="WH-like_DNA-bd_sf"/>
</dbReference>
<dbReference type="PRINTS" id="PR00038">
    <property type="entry name" value="HTHLUXR"/>
</dbReference>